<keyword evidence="1" id="KW-0175">Coiled coil</keyword>
<feature type="transmembrane region" description="Helical" evidence="3">
    <location>
        <begin position="314"/>
        <end position="332"/>
    </location>
</feature>
<dbReference type="PANTHER" id="PTHR38434:SF1">
    <property type="entry name" value="BLL2549 PROTEIN"/>
    <property type="match status" value="1"/>
</dbReference>
<feature type="transmembrane region" description="Helical" evidence="3">
    <location>
        <begin position="103"/>
        <end position="120"/>
    </location>
</feature>
<feature type="transmembrane region" description="Helical" evidence="3">
    <location>
        <begin position="676"/>
        <end position="693"/>
    </location>
</feature>
<name>A0A411DLW7_CHRID</name>
<feature type="transmembrane region" description="Helical" evidence="3">
    <location>
        <begin position="515"/>
        <end position="535"/>
    </location>
</feature>
<feature type="transmembrane region" description="Helical" evidence="3">
    <location>
        <begin position="235"/>
        <end position="254"/>
    </location>
</feature>
<evidence type="ECO:0000256" key="2">
    <source>
        <dbReference type="SAM" id="MobiDB-lite"/>
    </source>
</evidence>
<evidence type="ECO:0000256" key="3">
    <source>
        <dbReference type="SAM" id="Phobius"/>
    </source>
</evidence>
<feature type="transmembrane region" description="Helical" evidence="3">
    <location>
        <begin position="261"/>
        <end position="277"/>
    </location>
</feature>
<keyword evidence="3" id="KW-0472">Membrane</keyword>
<feature type="transmembrane region" description="Helical" evidence="3">
    <location>
        <begin position="283"/>
        <end position="302"/>
    </location>
</feature>
<feature type="transmembrane region" description="Helical" evidence="3">
    <location>
        <begin position="132"/>
        <end position="152"/>
    </location>
</feature>
<feature type="region of interest" description="Disordered" evidence="2">
    <location>
        <begin position="64"/>
        <end position="85"/>
    </location>
</feature>
<feature type="transmembrane region" description="Helical" evidence="3">
    <location>
        <begin position="6"/>
        <end position="22"/>
    </location>
</feature>
<feature type="transmembrane region" description="Helical" evidence="3">
    <location>
        <begin position="212"/>
        <end position="229"/>
    </location>
</feature>
<dbReference type="PANTHER" id="PTHR38434">
    <property type="entry name" value="BLL2549 PROTEIN"/>
    <property type="match status" value="1"/>
</dbReference>
<evidence type="ECO:0000313" key="4">
    <source>
        <dbReference type="EMBL" id="QBA21369.1"/>
    </source>
</evidence>
<gene>
    <name evidence="4" type="ORF">EU348_09260</name>
</gene>
<proteinExistence type="predicted"/>
<feature type="transmembrane region" description="Helical" evidence="3">
    <location>
        <begin position="446"/>
        <end position="469"/>
    </location>
</feature>
<sequence>MNEFVAVIILIIIFIIFNNLNSKIRKLEKEISDLHNKINKTAQAQTEVIHKTTSTENSLIPQQEVPQQVQQEDIPYREKSEETSTPVQKDWLAPVSDFLKQNALTIIGIFTLVLGIGYFVKYAIDKNWIGEAARVGIGFCTGAGIIITGHFLRKNYQAFSSIITGGGVAVLYFTATIAFREYHLFTQNTAFIITALITAASIILSYYYKSEVLIIFSLIGGFAAPFMISTGQSNYLFLFIYITLLNTGMLAASFLQHWKSVGWTAYIFTTGYLLFWTHESPELLSITFYLISYAIFYIFALYDYFRRNILSTSDILILALANFSSILGLLYIFDTLKYEPPIVFPLIFAAVNAILLFREYTRKSFGVAYSVLAGLVTSLITIAVAIQFKTHLITSIWAIETTLLLFIWKKTGHKIFKTFFYILFPLVMIAQLVTWTEYFGTKDFNIIFNPPFITSSFTIVSIMINLYLLRNTVKETQEKSNNFLEDLITVISYGVIYITFLLEITYHISEMPWSAITSTGLLFSIYYIFILLLFRKLLSIRNDVQNLLIYLFFFLIVINISVSTLPVVTAVLTKKLHLSFYFLHLLQWIPFIYIGYRIIPTSAFHKQKISYWIQALALIISVSCELHHSYILMVSNDLPYSYKASEHFNILYLPVIWTILASIFIYTGLKKNIQEYNKIGFALVGLMVLKLYGYDVWQMDNISRISAFIALGVILLLSSFTFQRLKNMIRNMVDKKEKKDESTN</sequence>
<feature type="transmembrane region" description="Helical" evidence="3">
    <location>
        <begin position="650"/>
        <end position="669"/>
    </location>
</feature>
<keyword evidence="3" id="KW-1133">Transmembrane helix</keyword>
<feature type="coiled-coil region" evidence="1">
    <location>
        <begin position="17"/>
        <end position="44"/>
    </location>
</feature>
<feature type="transmembrane region" description="Helical" evidence="3">
    <location>
        <begin position="578"/>
        <end position="599"/>
    </location>
</feature>
<feature type="transmembrane region" description="Helical" evidence="3">
    <location>
        <begin position="185"/>
        <end position="207"/>
    </location>
</feature>
<protein>
    <submittedName>
        <fullName evidence="4">DUF2339 domain-containing protein</fullName>
    </submittedName>
</protein>
<feature type="transmembrane region" description="Helical" evidence="3">
    <location>
        <begin position="364"/>
        <end position="386"/>
    </location>
</feature>
<dbReference type="AlphaFoldDB" id="A0A411DLW7"/>
<feature type="transmembrane region" description="Helical" evidence="3">
    <location>
        <begin position="159"/>
        <end position="179"/>
    </location>
</feature>
<feature type="transmembrane region" description="Helical" evidence="3">
    <location>
        <begin position="420"/>
        <end position="440"/>
    </location>
</feature>
<reference evidence="4" key="1">
    <citation type="submission" date="2019-01" db="EMBL/GenBank/DDBJ databases">
        <title>Whole Genome Sequencing for Putative Detection of Antimicrobial Resistance and Potential Virulence Factors in Chryseobacterium indologenes isolated from Nile Tilapia in Tanzania.</title>
        <authorList>
            <person name="Mwega E."/>
            <person name="Mutoloki S."/>
            <person name="Mugimba K."/>
            <person name="Colquhoun D."/>
            <person name="Mdegela R."/>
            <person name="Evensen O."/>
            <person name="Wasteson Y."/>
        </authorList>
    </citation>
    <scope>NUCLEOTIDE SEQUENCE [LARGE SCALE GENOMIC DNA]</scope>
    <source>
        <strain evidence="4">StR 01</strain>
    </source>
</reference>
<accession>A0A411DLW7</accession>
<keyword evidence="3" id="KW-0812">Transmembrane</keyword>
<dbReference type="Pfam" id="PF10101">
    <property type="entry name" value="DUF2339"/>
    <property type="match status" value="1"/>
</dbReference>
<organism evidence="4">
    <name type="scientific">Chryseobacterium indologenes</name>
    <name type="common">Flavobacterium indologenes</name>
    <dbReference type="NCBI Taxonomy" id="253"/>
    <lineage>
        <taxon>Bacteria</taxon>
        <taxon>Pseudomonadati</taxon>
        <taxon>Bacteroidota</taxon>
        <taxon>Flavobacteriia</taxon>
        <taxon>Flavobacteriales</taxon>
        <taxon>Weeksellaceae</taxon>
        <taxon>Chryseobacterium group</taxon>
        <taxon>Chryseobacterium</taxon>
    </lineage>
</organism>
<feature type="transmembrane region" description="Helical" evidence="3">
    <location>
        <begin position="490"/>
        <end position="509"/>
    </location>
</feature>
<feature type="transmembrane region" description="Helical" evidence="3">
    <location>
        <begin position="547"/>
        <end position="572"/>
    </location>
</feature>
<dbReference type="InterPro" id="IPR019286">
    <property type="entry name" value="DUF2339_TM"/>
</dbReference>
<feature type="transmembrane region" description="Helical" evidence="3">
    <location>
        <begin position="611"/>
        <end position="630"/>
    </location>
</feature>
<evidence type="ECO:0000256" key="1">
    <source>
        <dbReference type="SAM" id="Coils"/>
    </source>
</evidence>
<feature type="transmembrane region" description="Helical" evidence="3">
    <location>
        <begin position="392"/>
        <end position="408"/>
    </location>
</feature>
<feature type="transmembrane region" description="Helical" evidence="3">
    <location>
        <begin position="338"/>
        <end position="357"/>
    </location>
</feature>
<dbReference type="EMBL" id="CP035532">
    <property type="protein sequence ID" value="QBA21369.1"/>
    <property type="molecule type" value="Genomic_DNA"/>
</dbReference>
<feature type="transmembrane region" description="Helical" evidence="3">
    <location>
        <begin position="705"/>
        <end position="722"/>
    </location>
</feature>